<evidence type="ECO:0000313" key="4">
    <source>
        <dbReference type="Proteomes" id="UP000239814"/>
    </source>
</evidence>
<proteinExistence type="predicted"/>
<evidence type="ECO:0000313" key="3">
    <source>
        <dbReference type="EMBL" id="AVL99907.1"/>
    </source>
</evidence>
<dbReference type="Gene3D" id="1.10.260.40">
    <property type="entry name" value="lambda repressor-like DNA-binding domains"/>
    <property type="match status" value="1"/>
</dbReference>
<accession>A0A2S0KDY5</accession>
<dbReference type="PROSITE" id="PS51257">
    <property type="entry name" value="PROKAR_LIPOPROTEIN"/>
    <property type="match status" value="1"/>
</dbReference>
<reference evidence="3 4" key="1">
    <citation type="submission" date="2018-03" db="EMBL/GenBank/DDBJ databases">
        <title>Characteristics and genome of n-alkane degrading marine bacteria Gordonia iterans isolated from crude oil contaminated in Tae-an, South Korea.</title>
        <authorList>
            <person name="Lee S.-S."/>
            <person name="Kim H."/>
        </authorList>
    </citation>
    <scope>NUCLEOTIDE SEQUENCE [LARGE SCALE GENOMIC DNA]</scope>
    <source>
        <strain evidence="3 4">Co17</strain>
    </source>
</reference>
<dbReference type="RefSeq" id="WP_105941639.1">
    <property type="nucleotide sequence ID" value="NZ_CP027433.1"/>
</dbReference>
<gene>
    <name evidence="3" type="ORF">C6V83_06085</name>
</gene>
<dbReference type="KEGG" id="git:C6V83_06085"/>
<dbReference type="SMART" id="SM00530">
    <property type="entry name" value="HTH_XRE"/>
    <property type="match status" value="1"/>
</dbReference>
<dbReference type="InterPro" id="IPR001387">
    <property type="entry name" value="Cro/C1-type_HTH"/>
</dbReference>
<keyword evidence="4" id="KW-1185">Reference proteome</keyword>
<dbReference type="CDD" id="cd00093">
    <property type="entry name" value="HTH_XRE"/>
    <property type="match status" value="1"/>
</dbReference>
<dbReference type="InterPro" id="IPR010982">
    <property type="entry name" value="Lambda_DNA-bd_dom_sf"/>
</dbReference>
<dbReference type="OrthoDB" id="4559617at2"/>
<dbReference type="Proteomes" id="UP000239814">
    <property type="component" value="Chromosome"/>
</dbReference>
<organism evidence="3 4">
    <name type="scientific">Gordonia iterans</name>
    <dbReference type="NCBI Taxonomy" id="1004901"/>
    <lineage>
        <taxon>Bacteria</taxon>
        <taxon>Bacillati</taxon>
        <taxon>Actinomycetota</taxon>
        <taxon>Actinomycetes</taxon>
        <taxon>Mycobacteriales</taxon>
        <taxon>Gordoniaceae</taxon>
        <taxon>Gordonia</taxon>
    </lineage>
</organism>
<evidence type="ECO:0000259" key="2">
    <source>
        <dbReference type="PROSITE" id="PS50943"/>
    </source>
</evidence>
<sequence>MGFVVIRQFGWAATLFGCTTRWADNPVCIQQIEEVSSREGGYLQWDTYAFSFANRLLTVRQQRGYSQEELANRSGLHRNAVSNLERGTSNREPFVSDPQLSTVYRLAHALEVPPSYLLPDVNTPRLPKRSAEQASDTAMSRVEETLHRLVPRPDAPKNKAATTDKKR</sequence>
<dbReference type="GO" id="GO:0003677">
    <property type="term" value="F:DNA binding"/>
    <property type="evidence" value="ECO:0007669"/>
    <property type="project" value="InterPro"/>
</dbReference>
<feature type="compositionally biased region" description="Basic and acidic residues" evidence="1">
    <location>
        <begin position="154"/>
        <end position="167"/>
    </location>
</feature>
<dbReference type="SUPFAM" id="SSF47413">
    <property type="entry name" value="lambda repressor-like DNA-binding domains"/>
    <property type="match status" value="1"/>
</dbReference>
<feature type="region of interest" description="Disordered" evidence="1">
    <location>
        <begin position="120"/>
        <end position="167"/>
    </location>
</feature>
<name>A0A2S0KDY5_9ACTN</name>
<dbReference type="EMBL" id="CP027433">
    <property type="protein sequence ID" value="AVL99907.1"/>
    <property type="molecule type" value="Genomic_DNA"/>
</dbReference>
<evidence type="ECO:0000256" key="1">
    <source>
        <dbReference type="SAM" id="MobiDB-lite"/>
    </source>
</evidence>
<protein>
    <submittedName>
        <fullName evidence="3">XRE family transcriptional regulator</fullName>
    </submittedName>
</protein>
<dbReference type="PROSITE" id="PS50943">
    <property type="entry name" value="HTH_CROC1"/>
    <property type="match status" value="1"/>
</dbReference>
<dbReference type="Pfam" id="PF01381">
    <property type="entry name" value="HTH_3"/>
    <property type="match status" value="1"/>
</dbReference>
<feature type="domain" description="HTH cro/C1-type" evidence="2">
    <location>
        <begin position="56"/>
        <end position="117"/>
    </location>
</feature>
<dbReference type="AlphaFoldDB" id="A0A2S0KDY5"/>